<proteinExistence type="predicted"/>
<name>A0AAD6VIY4_9AGAR</name>
<accession>A0AAD6VIY4</accession>
<sequence length="250" mass="27434">MSKLANDPSGHGPCVRTPTTTPAARDPNLSEFAHDPMRQSRKFVRTPGNPTYLPTYLQLPFGGLSRVLLNVNQESSVGLPVGACGGWYRNKDDGSGLCQGISVLIAIHRKRVKYIEGKVWRAYTTCGAHTSNVARLSPVRRILAHPGVLAIGVAQTEKDTTMTVLQLRSRPTPQSGKRRAFDAFKRIDYVFAKVGVAEQRFTGTVALALQTFERQNIGPSGIRGKLIVTLSAFGFFPMPMYDVGVVKFMR</sequence>
<dbReference type="AlphaFoldDB" id="A0AAD6VIY4"/>
<feature type="compositionally biased region" description="Low complexity" evidence="1">
    <location>
        <begin position="16"/>
        <end position="25"/>
    </location>
</feature>
<feature type="region of interest" description="Disordered" evidence="1">
    <location>
        <begin position="1"/>
        <end position="31"/>
    </location>
</feature>
<evidence type="ECO:0000313" key="2">
    <source>
        <dbReference type="EMBL" id="KAJ7210868.1"/>
    </source>
</evidence>
<protein>
    <submittedName>
        <fullName evidence="2">Uncharacterized protein</fullName>
    </submittedName>
</protein>
<reference evidence="2" key="1">
    <citation type="submission" date="2023-03" db="EMBL/GenBank/DDBJ databases">
        <title>Massive genome expansion in bonnet fungi (Mycena s.s.) driven by repeated elements and novel gene families across ecological guilds.</title>
        <authorList>
            <consortium name="Lawrence Berkeley National Laboratory"/>
            <person name="Harder C.B."/>
            <person name="Miyauchi S."/>
            <person name="Viragh M."/>
            <person name="Kuo A."/>
            <person name="Thoen E."/>
            <person name="Andreopoulos B."/>
            <person name="Lu D."/>
            <person name="Skrede I."/>
            <person name="Drula E."/>
            <person name="Henrissat B."/>
            <person name="Morin E."/>
            <person name="Kohler A."/>
            <person name="Barry K."/>
            <person name="LaButti K."/>
            <person name="Morin E."/>
            <person name="Salamov A."/>
            <person name="Lipzen A."/>
            <person name="Mereny Z."/>
            <person name="Hegedus B."/>
            <person name="Baldrian P."/>
            <person name="Stursova M."/>
            <person name="Weitz H."/>
            <person name="Taylor A."/>
            <person name="Grigoriev I.V."/>
            <person name="Nagy L.G."/>
            <person name="Martin F."/>
            <person name="Kauserud H."/>
        </authorList>
    </citation>
    <scope>NUCLEOTIDE SEQUENCE</scope>
    <source>
        <strain evidence="2">9144</strain>
    </source>
</reference>
<evidence type="ECO:0000256" key="1">
    <source>
        <dbReference type="SAM" id="MobiDB-lite"/>
    </source>
</evidence>
<dbReference type="EMBL" id="JARJCW010000027">
    <property type="protein sequence ID" value="KAJ7210868.1"/>
    <property type="molecule type" value="Genomic_DNA"/>
</dbReference>
<gene>
    <name evidence="2" type="ORF">GGX14DRAFT_394489</name>
</gene>
<organism evidence="2 3">
    <name type="scientific">Mycena pura</name>
    <dbReference type="NCBI Taxonomy" id="153505"/>
    <lineage>
        <taxon>Eukaryota</taxon>
        <taxon>Fungi</taxon>
        <taxon>Dikarya</taxon>
        <taxon>Basidiomycota</taxon>
        <taxon>Agaricomycotina</taxon>
        <taxon>Agaricomycetes</taxon>
        <taxon>Agaricomycetidae</taxon>
        <taxon>Agaricales</taxon>
        <taxon>Marasmiineae</taxon>
        <taxon>Mycenaceae</taxon>
        <taxon>Mycena</taxon>
    </lineage>
</organism>
<dbReference type="Proteomes" id="UP001219525">
    <property type="component" value="Unassembled WGS sequence"/>
</dbReference>
<comment type="caution">
    <text evidence="2">The sequence shown here is derived from an EMBL/GenBank/DDBJ whole genome shotgun (WGS) entry which is preliminary data.</text>
</comment>
<keyword evidence="3" id="KW-1185">Reference proteome</keyword>
<evidence type="ECO:0000313" key="3">
    <source>
        <dbReference type="Proteomes" id="UP001219525"/>
    </source>
</evidence>